<reference evidence="1 2" key="1">
    <citation type="submission" date="2017-04" db="EMBL/GenBank/DDBJ databases">
        <authorList>
            <person name="Afonso C.L."/>
            <person name="Miller P.J."/>
            <person name="Scott M.A."/>
            <person name="Spackman E."/>
            <person name="Goraichik I."/>
            <person name="Dimitrov K.M."/>
            <person name="Suarez D.L."/>
            <person name="Swayne D.E."/>
        </authorList>
    </citation>
    <scope>NUCLEOTIDE SEQUENCE [LARGE SCALE GENOMIC DNA]</scope>
    <source>
        <strain evidence="1 2">DSM 43828</strain>
    </source>
</reference>
<organism evidence="1 2">
    <name type="scientific">Kibdelosporangium aridum</name>
    <dbReference type="NCBI Taxonomy" id="2030"/>
    <lineage>
        <taxon>Bacteria</taxon>
        <taxon>Bacillati</taxon>
        <taxon>Actinomycetota</taxon>
        <taxon>Actinomycetes</taxon>
        <taxon>Pseudonocardiales</taxon>
        <taxon>Pseudonocardiaceae</taxon>
        <taxon>Kibdelosporangium</taxon>
    </lineage>
</organism>
<dbReference type="Gene3D" id="3.60.160.10">
    <property type="entry name" value="Mitochondrial biogenesis AIM24"/>
    <property type="match status" value="1"/>
</dbReference>
<proteinExistence type="predicted"/>
<dbReference type="PANTHER" id="PTHR43657:SF1">
    <property type="entry name" value="ALTERED INHERITANCE OF MITOCHONDRIA PROTEIN 24, MITOCHONDRIAL"/>
    <property type="match status" value="1"/>
</dbReference>
<dbReference type="InterPro" id="IPR016031">
    <property type="entry name" value="Trp_RNA-bd_attenuator-like_dom"/>
</dbReference>
<accession>A0A1W2DUA6</accession>
<dbReference type="InterPro" id="IPR036983">
    <property type="entry name" value="AIM24_sf"/>
</dbReference>
<protein>
    <submittedName>
        <fullName evidence="1">TIGR00266 family protein</fullName>
    </submittedName>
</protein>
<dbReference type="RefSeq" id="WP_084427955.1">
    <property type="nucleotide sequence ID" value="NZ_FWXV01000002.1"/>
</dbReference>
<sequence length="210" mass="22043">MQVRTRHTPAYGVARLLLAPGEAIQADYDALLSASYGVAIDVRPRGGGRSKRVQPTLFTAPPEGGWVDVAPSLPGEVYTLELEGITGWCVTRGSTLAASSTIQFDANWAPFRPMFGAEQGFLDHVSGQGSVVLSSCGALDVVNLEPGAAITVTPACVVAYTEGTQTRLRAISQSLPQSMRTGEGLLLDFAGPGQVLTQTRKPQAMIAALS</sequence>
<dbReference type="InterPro" id="IPR002838">
    <property type="entry name" value="AIM24"/>
</dbReference>
<dbReference type="PANTHER" id="PTHR43657">
    <property type="entry name" value="TRYPTOPHAN RNA-BINDING ATTENUATOR PROTEIN-LIKE PROTEIN"/>
    <property type="match status" value="1"/>
</dbReference>
<gene>
    <name evidence="1" type="ORF">SAMN05661093_03880</name>
</gene>
<dbReference type="Pfam" id="PF01987">
    <property type="entry name" value="AIM24"/>
    <property type="match status" value="1"/>
</dbReference>
<evidence type="ECO:0000313" key="2">
    <source>
        <dbReference type="Proteomes" id="UP000192674"/>
    </source>
</evidence>
<name>A0A1W2DUA6_KIBAR</name>
<evidence type="ECO:0000313" key="1">
    <source>
        <dbReference type="EMBL" id="SMD00977.1"/>
    </source>
</evidence>
<dbReference type="AlphaFoldDB" id="A0A1W2DUA6"/>
<keyword evidence="2" id="KW-1185">Reference proteome</keyword>
<dbReference type="SUPFAM" id="SSF51219">
    <property type="entry name" value="TRAP-like"/>
    <property type="match status" value="1"/>
</dbReference>
<dbReference type="EMBL" id="FWXV01000002">
    <property type="protein sequence ID" value="SMD00977.1"/>
    <property type="molecule type" value="Genomic_DNA"/>
</dbReference>
<dbReference type="Proteomes" id="UP000192674">
    <property type="component" value="Unassembled WGS sequence"/>
</dbReference>
<dbReference type="OrthoDB" id="9779518at2"/>